<keyword evidence="7" id="KW-1006">Bacterial flagellum protein export</keyword>
<evidence type="ECO:0000256" key="3">
    <source>
        <dbReference type="ARBA" id="ARBA00022475"/>
    </source>
</evidence>
<protein>
    <recommendedName>
        <fullName evidence="7">Flagellar biosynthesis protein FlhA</fullName>
    </recommendedName>
</protein>
<comment type="caution">
    <text evidence="8">The sequence shown here is derived from an EMBL/GenBank/DDBJ whole genome shotgun (WGS) entry which is preliminary data.</text>
</comment>
<dbReference type="PANTHER" id="PTHR30161">
    <property type="entry name" value="FLAGELLAR EXPORT PROTEIN, MEMBRANE FLHA SUBUNIT-RELATED"/>
    <property type="match status" value="1"/>
</dbReference>
<keyword evidence="8" id="KW-0969">Cilium</keyword>
<evidence type="ECO:0000256" key="6">
    <source>
        <dbReference type="ARBA" id="ARBA00023136"/>
    </source>
</evidence>
<dbReference type="PIRSF" id="PIRSF005419">
    <property type="entry name" value="FlhA"/>
    <property type="match status" value="1"/>
</dbReference>
<evidence type="ECO:0000256" key="5">
    <source>
        <dbReference type="ARBA" id="ARBA00022989"/>
    </source>
</evidence>
<feature type="transmembrane region" description="Helical" evidence="7">
    <location>
        <begin position="188"/>
        <end position="209"/>
    </location>
</feature>
<dbReference type="GO" id="GO:0044780">
    <property type="term" value="P:bacterial-type flagellum assembly"/>
    <property type="evidence" value="ECO:0007669"/>
    <property type="project" value="InterPro"/>
</dbReference>
<comment type="caution">
    <text evidence="7">Lacks conserved residue(s) required for the propagation of feature annotation.</text>
</comment>
<dbReference type="PROSITE" id="PS00994">
    <property type="entry name" value="FHIPEP"/>
    <property type="match status" value="1"/>
</dbReference>
<evidence type="ECO:0000256" key="2">
    <source>
        <dbReference type="ARBA" id="ARBA00008835"/>
    </source>
</evidence>
<comment type="function">
    <text evidence="7">Required for formation of the rod structure of the flagellar apparatus. Together with FliI and FliH, may constitute the export apparatus of flagellin.</text>
</comment>
<keyword evidence="8" id="KW-0282">Flagellum</keyword>
<dbReference type="Gene3D" id="3.40.30.60">
    <property type="entry name" value="FHIPEP family, domain 1"/>
    <property type="match status" value="1"/>
</dbReference>
<evidence type="ECO:0000313" key="8">
    <source>
        <dbReference type="EMBL" id="EOC99723.1"/>
    </source>
</evidence>
<evidence type="ECO:0000313" key="9">
    <source>
        <dbReference type="Proteomes" id="UP000013378"/>
    </source>
</evidence>
<dbReference type="InterPro" id="IPR001712">
    <property type="entry name" value="T3SS_FHIPEP"/>
</dbReference>
<keyword evidence="6 7" id="KW-0472">Membrane</keyword>
<dbReference type="STRING" id="1304284.L21TH_2253"/>
<evidence type="ECO:0000256" key="7">
    <source>
        <dbReference type="RuleBase" id="RU364093"/>
    </source>
</evidence>
<feature type="transmembrane region" description="Helical" evidence="7">
    <location>
        <begin position="103"/>
        <end position="120"/>
    </location>
</feature>
<sequence>MKFGDIIIALCIIGIILIIIIPIPKFTLDILLSLNISFALLILLISMYTQDALQFSIFPSLLLITTLYRLSLNISTTRHILSDGDAGNVIRAFGNFVIQGNPIIGFIIFLIIVIIQFLVITKGAERVAEVAARFTLDAMPGKQMAIDADLNSGLITEQEARERREEIQKAADFYGAMDGASKFVKGDAIAGIIITIINIIAGFIIGMVTKDLTLNQALQQYTLLTVGDGLVSQIPALLVSTATGIVVTRAASDSNLGQDVIKQMFSYHPKLMFIISGVLALLGIGTPLPIIPYVGLAITFSATGYMMYSNVQKDSEEEEQEAEQTDVEEIRKPENVKSLLKVEDIELEFGYGIIPLADVNQGGDLLDRIVMIRRQIALELGVIVPMVRLRDNIQLSPNEYVIKIKGVEVSKGELLFDHYLAMNPGTAQENIEGIDTVEPAFGLPAKWITEEQRDKAEILGYTVVDPPSVIATHLTEIIKRNAHELLGRQEVKELIDNVKEERPALVEEVVPKIFTIGEVQKVLANLLKENISIRDMVTILETLADYADVTRDTDMLTEYVRQKLSRYITKKYVEGNSIRVITLDGTLEQLIMDSIKQIEAGSYLSMPPDRVQSILSSLSENVEKFTSIGEQPIVLTAPIVRIYFKRLTEQIAKDLVVLSYNEIEPNIEVQSVGMVKI</sequence>
<dbReference type="InterPro" id="IPR006301">
    <property type="entry name" value="FlhA"/>
</dbReference>
<dbReference type="Gene3D" id="3.40.50.12790">
    <property type="entry name" value="FHIPEP family, domain 4"/>
    <property type="match status" value="1"/>
</dbReference>
<comment type="similarity">
    <text evidence="2 7">Belongs to the FHIPEP (flagella/HR/invasion proteins export pore) family.</text>
</comment>
<dbReference type="PRINTS" id="PR00949">
    <property type="entry name" value="TYPE3IMAPROT"/>
</dbReference>
<dbReference type="PATRIC" id="fig|1304284.3.peg.2204"/>
<dbReference type="NCBIfam" id="TIGR01398">
    <property type="entry name" value="FlhA"/>
    <property type="match status" value="1"/>
</dbReference>
<dbReference type="GO" id="GO:0005886">
    <property type="term" value="C:plasma membrane"/>
    <property type="evidence" value="ECO:0007669"/>
    <property type="project" value="UniProtKB-SubCell"/>
</dbReference>
<dbReference type="InterPro" id="IPR042193">
    <property type="entry name" value="FHIPEP_3"/>
</dbReference>
<feature type="transmembrane region" description="Helical" evidence="7">
    <location>
        <begin position="229"/>
        <end position="247"/>
    </location>
</feature>
<keyword evidence="7" id="KW-0653">Protein transport</keyword>
<evidence type="ECO:0000256" key="1">
    <source>
        <dbReference type="ARBA" id="ARBA00004651"/>
    </source>
</evidence>
<keyword evidence="7" id="KW-1005">Bacterial flagellum biogenesis</keyword>
<organism evidence="8 9">
    <name type="scientific">Caldisalinibacter kiritimatiensis</name>
    <dbReference type="NCBI Taxonomy" id="1304284"/>
    <lineage>
        <taxon>Bacteria</taxon>
        <taxon>Bacillati</taxon>
        <taxon>Bacillota</taxon>
        <taxon>Tissierellia</taxon>
        <taxon>Tissierellales</taxon>
        <taxon>Thermohalobacteraceae</taxon>
        <taxon>Caldisalinibacter</taxon>
    </lineage>
</organism>
<keyword evidence="5 7" id="KW-1133">Transmembrane helix</keyword>
<dbReference type="InterPro" id="IPR025505">
    <property type="entry name" value="FHIPEP_CS"/>
</dbReference>
<dbReference type="InterPro" id="IPR042196">
    <property type="entry name" value="FHIPEP_4"/>
</dbReference>
<proteinExistence type="inferred from homology"/>
<keyword evidence="8" id="KW-0966">Cell projection</keyword>
<keyword evidence="4 7" id="KW-0812">Transmembrane</keyword>
<evidence type="ECO:0000256" key="4">
    <source>
        <dbReference type="ARBA" id="ARBA00022692"/>
    </source>
</evidence>
<keyword evidence="7" id="KW-0813">Transport</keyword>
<comment type="subcellular location">
    <subcellularLocation>
        <location evidence="1 7">Cell membrane</location>
        <topology evidence="1 7">Multi-pass membrane protein</topology>
    </subcellularLocation>
</comment>
<reference evidence="8 9" key="1">
    <citation type="journal article" date="2015" name="Geomicrobiol. J.">
        <title>Caldisalinibacter kiritimatiensis gen. nov., sp. nov., a moderately thermohalophilic thiosulfate-reducing bacterium from a hypersaline microbial mat.</title>
        <authorList>
            <person name="Ben Hania W."/>
            <person name="Joseph M."/>
            <person name="Fiebig A."/>
            <person name="Bunk B."/>
            <person name="Klenk H.-P."/>
            <person name="Fardeau M.-L."/>
            <person name="Spring S."/>
        </authorList>
    </citation>
    <scope>NUCLEOTIDE SEQUENCE [LARGE SCALE GENOMIC DNA]</scope>
    <source>
        <strain evidence="8 9">L21-TH-D2</strain>
    </source>
</reference>
<dbReference type="eggNOG" id="COG1298">
    <property type="taxonomic scope" value="Bacteria"/>
</dbReference>
<dbReference type="RefSeq" id="WP_006316262.1">
    <property type="nucleotide sequence ID" value="NZ_ARZA01000250.1"/>
</dbReference>
<keyword evidence="9" id="KW-1185">Reference proteome</keyword>
<dbReference type="Proteomes" id="UP000013378">
    <property type="component" value="Unassembled WGS sequence"/>
</dbReference>
<name>R1CSN7_9FIRM</name>
<dbReference type="EMBL" id="ARZA01000250">
    <property type="protein sequence ID" value="EOC99723.1"/>
    <property type="molecule type" value="Genomic_DNA"/>
</dbReference>
<dbReference type="AlphaFoldDB" id="R1CSN7"/>
<feature type="transmembrane region" description="Helical" evidence="7">
    <location>
        <begin position="267"/>
        <end position="284"/>
    </location>
</feature>
<feature type="transmembrane region" description="Helical" evidence="7">
    <location>
        <begin position="6"/>
        <end position="23"/>
    </location>
</feature>
<feature type="transmembrane region" description="Helical" evidence="7">
    <location>
        <begin position="30"/>
        <end position="49"/>
    </location>
</feature>
<keyword evidence="3 7" id="KW-1003">Cell membrane</keyword>
<dbReference type="InterPro" id="IPR042194">
    <property type="entry name" value="FHIPEP_1"/>
</dbReference>
<accession>R1CSN7</accession>
<dbReference type="PANTHER" id="PTHR30161:SF1">
    <property type="entry name" value="FLAGELLAR BIOSYNTHESIS PROTEIN FLHA-RELATED"/>
    <property type="match status" value="1"/>
</dbReference>
<dbReference type="GO" id="GO:0009306">
    <property type="term" value="P:protein secretion"/>
    <property type="evidence" value="ECO:0007669"/>
    <property type="project" value="InterPro"/>
</dbReference>
<gene>
    <name evidence="7" type="primary">flhA</name>
    <name evidence="8" type="ORF">L21TH_2253</name>
</gene>
<dbReference type="Pfam" id="PF00771">
    <property type="entry name" value="FHIPEP"/>
    <property type="match status" value="1"/>
</dbReference>
<dbReference type="Gene3D" id="1.10.8.540">
    <property type="entry name" value="FHIPEP family, domain 3"/>
    <property type="match status" value="1"/>
</dbReference>